<sequence length="141" mass="15782">MSIDQEEKEYPGSTSGVIQGAERKDQGSTEFLANTASLAEESAFGIQYTTDQLSSEQAMDPDLLLILHWLQKEEEPPDNIVYMAGPAAKKYLVNKEQFFLDKAVLFNRSKSDQVRLVVPKAYIQEVLILNHDLPITGHQGI</sequence>
<proteinExistence type="predicted"/>
<evidence type="ECO:0000313" key="2">
    <source>
        <dbReference type="EMBL" id="VDI44004.1"/>
    </source>
</evidence>
<feature type="region of interest" description="Disordered" evidence="1">
    <location>
        <begin position="1"/>
        <end position="25"/>
    </location>
</feature>
<gene>
    <name evidence="2" type="ORF">MGAL_10B065317</name>
</gene>
<keyword evidence="3" id="KW-1185">Reference proteome</keyword>
<dbReference type="EMBL" id="UYJE01006209">
    <property type="protein sequence ID" value="VDI44004.1"/>
    <property type="molecule type" value="Genomic_DNA"/>
</dbReference>
<comment type="caution">
    <text evidence="2">The sequence shown here is derived from an EMBL/GenBank/DDBJ whole genome shotgun (WGS) entry which is preliminary data.</text>
</comment>
<accession>A0A8B6F7S4</accession>
<reference evidence="2" key="1">
    <citation type="submission" date="2018-11" db="EMBL/GenBank/DDBJ databases">
        <authorList>
            <person name="Alioto T."/>
            <person name="Alioto T."/>
        </authorList>
    </citation>
    <scope>NUCLEOTIDE SEQUENCE</scope>
</reference>
<evidence type="ECO:0000256" key="1">
    <source>
        <dbReference type="SAM" id="MobiDB-lite"/>
    </source>
</evidence>
<dbReference type="Proteomes" id="UP000596742">
    <property type="component" value="Unassembled WGS sequence"/>
</dbReference>
<evidence type="ECO:0000313" key="3">
    <source>
        <dbReference type="Proteomes" id="UP000596742"/>
    </source>
</evidence>
<organism evidence="2 3">
    <name type="scientific">Mytilus galloprovincialis</name>
    <name type="common">Mediterranean mussel</name>
    <dbReference type="NCBI Taxonomy" id="29158"/>
    <lineage>
        <taxon>Eukaryota</taxon>
        <taxon>Metazoa</taxon>
        <taxon>Spiralia</taxon>
        <taxon>Lophotrochozoa</taxon>
        <taxon>Mollusca</taxon>
        <taxon>Bivalvia</taxon>
        <taxon>Autobranchia</taxon>
        <taxon>Pteriomorphia</taxon>
        <taxon>Mytilida</taxon>
        <taxon>Mytiloidea</taxon>
        <taxon>Mytilidae</taxon>
        <taxon>Mytilinae</taxon>
        <taxon>Mytilus</taxon>
    </lineage>
</organism>
<protein>
    <submittedName>
        <fullName evidence="2">Uncharacterized protein</fullName>
    </submittedName>
</protein>
<dbReference type="AlphaFoldDB" id="A0A8B6F7S4"/>
<name>A0A8B6F7S4_MYTGA</name>